<feature type="transmembrane region" description="Helical" evidence="7">
    <location>
        <begin position="237"/>
        <end position="258"/>
    </location>
</feature>
<evidence type="ECO:0000259" key="8">
    <source>
        <dbReference type="PROSITE" id="PS50850"/>
    </source>
</evidence>
<organism evidence="9 10">
    <name type="scientific">Metabacillus flavus</name>
    <dbReference type="NCBI Taxonomy" id="2823519"/>
    <lineage>
        <taxon>Bacteria</taxon>
        <taxon>Bacillati</taxon>
        <taxon>Bacillota</taxon>
        <taxon>Bacilli</taxon>
        <taxon>Bacillales</taxon>
        <taxon>Bacillaceae</taxon>
        <taxon>Metabacillus</taxon>
    </lineage>
</organism>
<dbReference type="InterPro" id="IPR020846">
    <property type="entry name" value="MFS_dom"/>
</dbReference>
<evidence type="ECO:0000256" key="6">
    <source>
        <dbReference type="ARBA" id="ARBA00023136"/>
    </source>
</evidence>
<dbReference type="PANTHER" id="PTHR11662">
    <property type="entry name" value="SOLUTE CARRIER FAMILY 17"/>
    <property type="match status" value="1"/>
</dbReference>
<feature type="transmembrane region" description="Helical" evidence="7">
    <location>
        <begin position="334"/>
        <end position="355"/>
    </location>
</feature>
<dbReference type="RefSeq" id="WP_211558430.1">
    <property type="nucleotide sequence ID" value="NZ_JAGVRK010000001.1"/>
</dbReference>
<comment type="caution">
    <text evidence="9">The sequence shown here is derived from an EMBL/GenBank/DDBJ whole genome shotgun (WGS) entry which is preliminary data.</text>
</comment>
<keyword evidence="5 7" id="KW-1133">Transmembrane helix</keyword>
<feature type="domain" description="Major facilitator superfamily (MFS) profile" evidence="8">
    <location>
        <begin position="18"/>
        <end position="426"/>
    </location>
</feature>
<feature type="transmembrane region" description="Helical" evidence="7">
    <location>
        <begin position="16"/>
        <end position="39"/>
    </location>
</feature>
<name>A0ABS5LEP6_9BACI</name>
<sequence length="438" mass="48041">MGDAAIQRPKGKNTRWAISSLLCSIIILNYFDRVAIAVAAPELQASFNLSATEIGIVFSIYNYAYTMMQLPIGTMLDKWGVSWITRIGMAVWSILTIIFAFISGKLLLYILRFFTGVMSASAFPAASKATANWFPYHERGLANSLFDSAAKFSNVIGGPLVALLITFYDWRTAFLVLGIINVIFTLVFWSYYDEPGRHKKISEEEINYIQKYGADASDIPVHRAKDVWKKLFASRKVWGVTIGFTGYGYTFNLLLLWLPTFFKEEFQVDLLSSSLLTAIPWLIASITGVAVGGWLVDRLIQKGHKPDRVYKGVIIIGMLIGFSFLGAIFTSNPILSMVFISVGLAGISATAPIGWTIASKISPPGAQGQTSSIVNFSNNLFGGIIAAALTGYLVDKTGSFNLSFMIAGAVLAIGLFFYTIVLGDIKTVEFGKTEKESK</sequence>
<dbReference type="CDD" id="cd17319">
    <property type="entry name" value="MFS_ExuT_GudP_like"/>
    <property type="match status" value="1"/>
</dbReference>
<comment type="subcellular location">
    <subcellularLocation>
        <location evidence="1">Cell membrane</location>
        <topology evidence="1">Multi-pass membrane protein</topology>
    </subcellularLocation>
</comment>
<feature type="transmembrane region" description="Helical" evidence="7">
    <location>
        <begin position="309"/>
        <end position="328"/>
    </location>
</feature>
<evidence type="ECO:0000256" key="3">
    <source>
        <dbReference type="ARBA" id="ARBA00022475"/>
    </source>
</evidence>
<dbReference type="Proteomes" id="UP000682403">
    <property type="component" value="Unassembled WGS sequence"/>
</dbReference>
<gene>
    <name evidence="9" type="ORF">J9317_10670</name>
</gene>
<feature type="transmembrane region" description="Helical" evidence="7">
    <location>
        <begin position="278"/>
        <end position="297"/>
    </location>
</feature>
<dbReference type="PROSITE" id="PS50850">
    <property type="entry name" value="MFS"/>
    <property type="match status" value="1"/>
</dbReference>
<keyword evidence="3" id="KW-1003">Cell membrane</keyword>
<accession>A0ABS5LEP6</accession>
<dbReference type="InterPro" id="IPR036259">
    <property type="entry name" value="MFS_trans_sf"/>
</dbReference>
<proteinExistence type="predicted"/>
<evidence type="ECO:0000256" key="4">
    <source>
        <dbReference type="ARBA" id="ARBA00022692"/>
    </source>
</evidence>
<dbReference type="Gene3D" id="1.20.1250.20">
    <property type="entry name" value="MFS general substrate transporter like domains"/>
    <property type="match status" value="2"/>
</dbReference>
<dbReference type="PANTHER" id="PTHR11662:SF399">
    <property type="entry name" value="FI19708P1-RELATED"/>
    <property type="match status" value="1"/>
</dbReference>
<reference evidence="9 10" key="1">
    <citation type="submission" date="2021-04" db="EMBL/GenBank/DDBJ databases">
        <title>Metabacillus sp. strain KIGAM252 whole genome sequence.</title>
        <authorList>
            <person name="Seo M.-J."/>
            <person name="Cho E.-S."/>
            <person name="Hwang C.Y."/>
            <person name="Yoon D.J."/>
        </authorList>
    </citation>
    <scope>NUCLEOTIDE SEQUENCE [LARGE SCALE GENOMIC DNA]</scope>
    <source>
        <strain evidence="9 10">KIGAM252</strain>
    </source>
</reference>
<evidence type="ECO:0000313" key="9">
    <source>
        <dbReference type="EMBL" id="MBS2969226.1"/>
    </source>
</evidence>
<evidence type="ECO:0000313" key="10">
    <source>
        <dbReference type="Proteomes" id="UP000682403"/>
    </source>
</evidence>
<feature type="transmembrane region" description="Helical" evidence="7">
    <location>
        <begin position="83"/>
        <end position="102"/>
    </location>
</feature>
<dbReference type="PIRSF" id="PIRSF002808">
    <property type="entry name" value="Hexose_phosphate_transp"/>
    <property type="match status" value="1"/>
</dbReference>
<feature type="transmembrane region" description="Helical" evidence="7">
    <location>
        <begin position="400"/>
        <end position="422"/>
    </location>
</feature>
<dbReference type="EMBL" id="JAGVRK010000001">
    <property type="protein sequence ID" value="MBS2969226.1"/>
    <property type="molecule type" value="Genomic_DNA"/>
</dbReference>
<feature type="transmembrane region" description="Helical" evidence="7">
    <location>
        <begin position="376"/>
        <end position="394"/>
    </location>
</feature>
<dbReference type="Pfam" id="PF07690">
    <property type="entry name" value="MFS_1"/>
    <property type="match status" value="1"/>
</dbReference>
<dbReference type="SUPFAM" id="SSF103473">
    <property type="entry name" value="MFS general substrate transporter"/>
    <property type="match status" value="1"/>
</dbReference>
<dbReference type="InterPro" id="IPR050382">
    <property type="entry name" value="MFS_Na/Anion_cotransporter"/>
</dbReference>
<evidence type="ECO:0000256" key="7">
    <source>
        <dbReference type="SAM" id="Phobius"/>
    </source>
</evidence>
<evidence type="ECO:0000256" key="2">
    <source>
        <dbReference type="ARBA" id="ARBA00022448"/>
    </source>
</evidence>
<keyword evidence="4 7" id="KW-0812">Transmembrane</keyword>
<keyword evidence="10" id="KW-1185">Reference proteome</keyword>
<keyword evidence="6 7" id="KW-0472">Membrane</keyword>
<evidence type="ECO:0000256" key="1">
    <source>
        <dbReference type="ARBA" id="ARBA00004651"/>
    </source>
</evidence>
<evidence type="ECO:0000256" key="5">
    <source>
        <dbReference type="ARBA" id="ARBA00022989"/>
    </source>
</evidence>
<feature type="transmembrane region" description="Helical" evidence="7">
    <location>
        <begin position="174"/>
        <end position="192"/>
    </location>
</feature>
<keyword evidence="2" id="KW-0813">Transport</keyword>
<dbReference type="InterPro" id="IPR011701">
    <property type="entry name" value="MFS"/>
</dbReference>
<protein>
    <submittedName>
        <fullName evidence="9">MFS transporter</fullName>
    </submittedName>
</protein>
<dbReference type="InterPro" id="IPR000849">
    <property type="entry name" value="Sugar_P_transporter"/>
</dbReference>